<gene>
    <name evidence="1" type="ORF">NPD5_1428</name>
</gene>
<evidence type="ECO:0000313" key="2">
    <source>
        <dbReference type="Proteomes" id="UP000182204"/>
    </source>
</evidence>
<name>A0A1L3NKB8_CLOSG</name>
<organism evidence="1 2">
    <name type="scientific">Clostridium sporogenes</name>
    <dbReference type="NCBI Taxonomy" id="1509"/>
    <lineage>
        <taxon>Bacteria</taxon>
        <taxon>Bacillati</taxon>
        <taxon>Bacillota</taxon>
        <taxon>Clostridia</taxon>
        <taxon>Eubacteriales</taxon>
        <taxon>Clostridiaceae</taxon>
        <taxon>Clostridium</taxon>
    </lineage>
</organism>
<dbReference type="Gene3D" id="2.30.110.10">
    <property type="entry name" value="Electron Transport, Fmn-binding Protein, Chain A"/>
    <property type="match status" value="1"/>
</dbReference>
<dbReference type="AlphaFoldDB" id="A0A1L3NKB8"/>
<protein>
    <submittedName>
        <fullName evidence="1">Pyridoxamine 5'-phosphate oxidase family protein</fullName>
    </submittedName>
</protein>
<sequence length="56" mass="6552">MRRPDRAITEFDDIVKVMKACKVCHVAFHDDEYPYVVPMTFGLEVKDNEEVSIYLS</sequence>
<dbReference type="Pfam" id="PF12900">
    <property type="entry name" value="Pyridox_ox_2"/>
    <property type="match status" value="1"/>
</dbReference>
<dbReference type="RefSeq" id="WP_072585225.1">
    <property type="nucleotide sequence ID" value="NZ_CP013243.1"/>
</dbReference>
<dbReference type="InterPro" id="IPR024747">
    <property type="entry name" value="Pyridox_Oxase-rel"/>
</dbReference>
<dbReference type="SUPFAM" id="SSF50475">
    <property type="entry name" value="FMN-binding split barrel"/>
    <property type="match status" value="1"/>
</dbReference>
<proteinExistence type="predicted"/>
<dbReference type="Proteomes" id="UP000182204">
    <property type="component" value="Chromosome"/>
</dbReference>
<evidence type="ECO:0000313" key="1">
    <source>
        <dbReference type="EMBL" id="APH16606.1"/>
    </source>
</evidence>
<reference evidence="1 2" key="1">
    <citation type="submission" date="2015-11" db="EMBL/GenBank/DDBJ databases">
        <authorList>
            <person name="Hill K.K."/>
            <person name="Shirey T.B."/>
            <person name="Raphael B."/>
            <person name="Daligault H.E."/>
            <person name="Davenport K.W."/>
            <person name="Bruce D.C."/>
            <person name="Foley B.T."/>
            <person name="Johnson S.L."/>
        </authorList>
    </citation>
    <scope>NUCLEOTIDE SEQUENCE [LARGE SCALE GENOMIC DNA]</scope>
    <source>
        <strain evidence="1 2">CDC_1632</strain>
    </source>
</reference>
<dbReference type="EMBL" id="CP013243">
    <property type="protein sequence ID" value="APH16606.1"/>
    <property type="molecule type" value="Genomic_DNA"/>
</dbReference>
<dbReference type="InterPro" id="IPR012349">
    <property type="entry name" value="Split_barrel_FMN-bd"/>
</dbReference>
<dbReference type="STRING" id="413999.CBO0642"/>
<accession>A0A1L3NKB8</accession>